<dbReference type="AlphaFoldDB" id="A0A438DXS1"/>
<feature type="region of interest" description="Disordered" evidence="1">
    <location>
        <begin position="1"/>
        <end position="21"/>
    </location>
</feature>
<name>A0A438DXS1_VITVI</name>
<dbReference type="Proteomes" id="UP000288805">
    <property type="component" value="Unassembled WGS sequence"/>
</dbReference>
<protein>
    <recommendedName>
        <fullName evidence="4">DUF4283 domain-containing protein</fullName>
    </recommendedName>
</protein>
<accession>A0A438DXS1</accession>
<evidence type="ECO:0008006" key="4">
    <source>
        <dbReference type="Google" id="ProtNLM"/>
    </source>
</evidence>
<comment type="caution">
    <text evidence="2">The sequence shown here is derived from an EMBL/GenBank/DDBJ whole genome shotgun (WGS) entry which is preliminary data.</text>
</comment>
<reference evidence="2 3" key="1">
    <citation type="journal article" date="2018" name="PLoS Genet.">
        <title>Population sequencing reveals clonal diversity and ancestral inbreeding in the grapevine cultivar Chardonnay.</title>
        <authorList>
            <person name="Roach M.J."/>
            <person name="Johnson D.L."/>
            <person name="Bohlmann J."/>
            <person name="van Vuuren H.J."/>
            <person name="Jones S.J."/>
            <person name="Pretorius I.S."/>
            <person name="Schmidt S.A."/>
            <person name="Borneman A.R."/>
        </authorList>
    </citation>
    <scope>NUCLEOTIDE SEQUENCE [LARGE SCALE GENOMIC DNA]</scope>
    <source>
        <strain evidence="3">cv. Chardonnay</strain>
        <tissue evidence="2">Leaf</tissue>
    </source>
</reference>
<dbReference type="EMBL" id="QGNW01001463">
    <property type="protein sequence ID" value="RVW40187.1"/>
    <property type="molecule type" value="Genomic_DNA"/>
</dbReference>
<organism evidence="2 3">
    <name type="scientific">Vitis vinifera</name>
    <name type="common">Grape</name>
    <dbReference type="NCBI Taxonomy" id="29760"/>
    <lineage>
        <taxon>Eukaryota</taxon>
        <taxon>Viridiplantae</taxon>
        <taxon>Streptophyta</taxon>
        <taxon>Embryophyta</taxon>
        <taxon>Tracheophyta</taxon>
        <taxon>Spermatophyta</taxon>
        <taxon>Magnoliopsida</taxon>
        <taxon>eudicotyledons</taxon>
        <taxon>Gunneridae</taxon>
        <taxon>Pentapetalae</taxon>
        <taxon>rosids</taxon>
        <taxon>Vitales</taxon>
        <taxon>Vitaceae</taxon>
        <taxon>Viteae</taxon>
        <taxon>Vitis</taxon>
    </lineage>
</organism>
<proteinExistence type="predicted"/>
<evidence type="ECO:0000313" key="3">
    <source>
        <dbReference type="Proteomes" id="UP000288805"/>
    </source>
</evidence>
<sequence length="248" mass="27845">MEEREWVRERKSARESDSVGDVRDSLRVTEIVEGEGHARPGKNVRKGGFGVESKTFEVEVEERRGRLQATIVERKGGISSWVRLGSASLGIVLECLILSIEDVRMVKWVRKWQENGRDYSLMRDYNKGGCFLRLGVVDLERKSFSIFIPKGRGAKGGWASMLETLRCLGCADRGMKSQKEEEPRSKPNMAKTYAEVTNMVRGKERGAIRVEVTKEEVGRNLNKLDHRVVGTWNPNAAKGTISEGGESS</sequence>
<gene>
    <name evidence="2" type="ORF">CK203_078391</name>
</gene>
<evidence type="ECO:0000313" key="2">
    <source>
        <dbReference type="EMBL" id="RVW40187.1"/>
    </source>
</evidence>
<evidence type="ECO:0000256" key="1">
    <source>
        <dbReference type="SAM" id="MobiDB-lite"/>
    </source>
</evidence>